<gene>
    <name evidence="2" type="ORF">BC781_102379</name>
</gene>
<feature type="transmembrane region" description="Helical" evidence="1">
    <location>
        <begin position="76"/>
        <end position="95"/>
    </location>
</feature>
<keyword evidence="3" id="KW-1185">Reference proteome</keyword>
<sequence>MQVKIRSGKVLARKFLALVILVCVMLFSIQVKHDTSPFLESVSTYLINVVWLNPIFMKLSELGFLATQPVWVASKVYFLFNITMSFAAIILFFYSKQIVKRTLIIMALIVLVSFSLSALNKVTGIRALQVFAYQLISMVVYPFTAILLIPIFELVKKMNQVDKAKMNN</sequence>
<comment type="caution">
    <text evidence="2">The sequence shown here is derived from an EMBL/GenBank/DDBJ whole genome shotgun (WGS) entry which is preliminary data.</text>
</comment>
<dbReference type="EMBL" id="QGDO01000002">
    <property type="protein sequence ID" value="PWJ42833.1"/>
    <property type="molecule type" value="Genomic_DNA"/>
</dbReference>
<dbReference type="AlphaFoldDB" id="A0A315ZCK8"/>
<organism evidence="2 3">
    <name type="scientific">Sediminitomix flava</name>
    <dbReference type="NCBI Taxonomy" id="379075"/>
    <lineage>
        <taxon>Bacteria</taxon>
        <taxon>Pseudomonadati</taxon>
        <taxon>Bacteroidota</taxon>
        <taxon>Cytophagia</taxon>
        <taxon>Cytophagales</taxon>
        <taxon>Flammeovirgaceae</taxon>
        <taxon>Sediminitomix</taxon>
    </lineage>
</organism>
<keyword evidence="1" id="KW-1133">Transmembrane helix</keyword>
<evidence type="ECO:0008006" key="4">
    <source>
        <dbReference type="Google" id="ProtNLM"/>
    </source>
</evidence>
<feature type="transmembrane region" description="Helical" evidence="1">
    <location>
        <begin position="131"/>
        <end position="155"/>
    </location>
</feature>
<keyword evidence="1" id="KW-0472">Membrane</keyword>
<dbReference type="Proteomes" id="UP000245535">
    <property type="component" value="Unassembled WGS sequence"/>
</dbReference>
<feature type="transmembrane region" description="Helical" evidence="1">
    <location>
        <begin position="102"/>
        <end position="119"/>
    </location>
</feature>
<evidence type="ECO:0000313" key="3">
    <source>
        <dbReference type="Proteomes" id="UP000245535"/>
    </source>
</evidence>
<evidence type="ECO:0000256" key="1">
    <source>
        <dbReference type="SAM" id="Phobius"/>
    </source>
</evidence>
<proteinExistence type="predicted"/>
<keyword evidence="1" id="KW-0812">Transmembrane</keyword>
<dbReference type="RefSeq" id="WP_109616956.1">
    <property type="nucleotide sequence ID" value="NZ_QGDO01000002.1"/>
</dbReference>
<reference evidence="2 3" key="1">
    <citation type="submission" date="2018-03" db="EMBL/GenBank/DDBJ databases">
        <title>Genomic Encyclopedia of Archaeal and Bacterial Type Strains, Phase II (KMG-II): from individual species to whole genera.</title>
        <authorList>
            <person name="Goeker M."/>
        </authorList>
    </citation>
    <scope>NUCLEOTIDE SEQUENCE [LARGE SCALE GENOMIC DNA]</scope>
    <source>
        <strain evidence="2 3">DSM 28229</strain>
    </source>
</reference>
<evidence type="ECO:0000313" key="2">
    <source>
        <dbReference type="EMBL" id="PWJ42833.1"/>
    </source>
</evidence>
<protein>
    <recommendedName>
        <fullName evidence="4">Exosortase F-associated protein</fullName>
    </recommendedName>
</protein>
<feature type="transmembrane region" description="Helical" evidence="1">
    <location>
        <begin position="12"/>
        <end position="31"/>
    </location>
</feature>
<accession>A0A315ZCK8</accession>
<name>A0A315ZCK8_SEDFL</name>